<keyword evidence="2" id="KW-1185">Reference proteome</keyword>
<evidence type="ECO:0000313" key="1">
    <source>
        <dbReference type="EMBL" id="GBP35246.1"/>
    </source>
</evidence>
<dbReference type="AlphaFoldDB" id="A0A4C1V991"/>
<reference evidence="1 2" key="1">
    <citation type="journal article" date="2019" name="Commun. Biol.">
        <title>The bagworm genome reveals a unique fibroin gene that provides high tensile strength.</title>
        <authorList>
            <person name="Kono N."/>
            <person name="Nakamura H."/>
            <person name="Ohtoshi R."/>
            <person name="Tomita M."/>
            <person name="Numata K."/>
            <person name="Arakawa K."/>
        </authorList>
    </citation>
    <scope>NUCLEOTIDE SEQUENCE [LARGE SCALE GENOMIC DNA]</scope>
</reference>
<evidence type="ECO:0000313" key="2">
    <source>
        <dbReference type="Proteomes" id="UP000299102"/>
    </source>
</evidence>
<sequence length="77" mass="8563">MPAQCGPQLGHYAMQHYFEGTILAISPKFPEIFKLMQNYSRLWVSVATTARYPHPVQEPYAAVGGRIVPRTRACAAA</sequence>
<proteinExistence type="predicted"/>
<accession>A0A4C1V991</accession>
<protein>
    <submittedName>
        <fullName evidence="1">Uncharacterized protein</fullName>
    </submittedName>
</protein>
<dbReference type="Proteomes" id="UP000299102">
    <property type="component" value="Unassembled WGS sequence"/>
</dbReference>
<name>A0A4C1V991_EUMVA</name>
<dbReference type="EMBL" id="BGZK01000301">
    <property type="protein sequence ID" value="GBP35246.1"/>
    <property type="molecule type" value="Genomic_DNA"/>
</dbReference>
<organism evidence="1 2">
    <name type="scientific">Eumeta variegata</name>
    <name type="common">Bagworm moth</name>
    <name type="synonym">Eumeta japonica</name>
    <dbReference type="NCBI Taxonomy" id="151549"/>
    <lineage>
        <taxon>Eukaryota</taxon>
        <taxon>Metazoa</taxon>
        <taxon>Ecdysozoa</taxon>
        <taxon>Arthropoda</taxon>
        <taxon>Hexapoda</taxon>
        <taxon>Insecta</taxon>
        <taxon>Pterygota</taxon>
        <taxon>Neoptera</taxon>
        <taxon>Endopterygota</taxon>
        <taxon>Lepidoptera</taxon>
        <taxon>Glossata</taxon>
        <taxon>Ditrysia</taxon>
        <taxon>Tineoidea</taxon>
        <taxon>Psychidae</taxon>
        <taxon>Oiketicinae</taxon>
        <taxon>Eumeta</taxon>
    </lineage>
</organism>
<comment type="caution">
    <text evidence="1">The sequence shown here is derived from an EMBL/GenBank/DDBJ whole genome shotgun (WGS) entry which is preliminary data.</text>
</comment>
<gene>
    <name evidence="1" type="ORF">EVAR_19466_1</name>
</gene>